<feature type="transmembrane region" description="Helical" evidence="2">
    <location>
        <begin position="71"/>
        <end position="91"/>
    </location>
</feature>
<feature type="transmembrane region" description="Helical" evidence="2">
    <location>
        <begin position="48"/>
        <end position="65"/>
    </location>
</feature>
<dbReference type="KEGG" id="bsau:DWV08_15755"/>
<proteinExistence type="predicted"/>
<sequence length="104" mass="10862">MTTTSPSTPSTAPSADRSSTGDRSPTGERSVLMDLLAASPADTLGRELFALVANIALIGLLVLVLRPEAVVAAVMLSLVTLFMSGRLIVGFRTRGYAASLRGER</sequence>
<evidence type="ECO:0008006" key="7">
    <source>
        <dbReference type="Google" id="ProtNLM"/>
    </source>
</evidence>
<name>A0A345YSM7_9MICO</name>
<gene>
    <name evidence="3" type="ORF">DWV08_15755</name>
    <name evidence="4" type="ORF">DXU92_10375</name>
</gene>
<evidence type="ECO:0000313" key="6">
    <source>
        <dbReference type="Proteomes" id="UP000282185"/>
    </source>
</evidence>
<feature type="compositionally biased region" description="Low complexity" evidence="1">
    <location>
        <begin position="1"/>
        <end position="18"/>
    </location>
</feature>
<reference evidence="3 5" key="1">
    <citation type="submission" date="2018-07" db="EMBL/GenBank/DDBJ databases">
        <title>Brachybacterium saurashtrense DSM 23186 genome sequence.</title>
        <authorList>
            <person name="Guo L."/>
        </authorList>
    </citation>
    <scope>NUCLEOTIDE SEQUENCE [LARGE SCALE GENOMIC DNA]</scope>
    <source>
        <strain evidence="3 5">DSM 23186</strain>
    </source>
</reference>
<dbReference type="EMBL" id="CP031356">
    <property type="protein sequence ID" value="AXK46929.1"/>
    <property type="molecule type" value="Genomic_DNA"/>
</dbReference>
<dbReference type="EMBL" id="QSWH01000004">
    <property type="protein sequence ID" value="RRR22644.1"/>
    <property type="molecule type" value="Genomic_DNA"/>
</dbReference>
<accession>A0A345YSM7</accession>
<dbReference type="Proteomes" id="UP000282185">
    <property type="component" value="Unassembled WGS sequence"/>
</dbReference>
<organism evidence="4 6">
    <name type="scientific">Brachybacterium saurashtrense</name>
    <dbReference type="NCBI Taxonomy" id="556288"/>
    <lineage>
        <taxon>Bacteria</taxon>
        <taxon>Bacillati</taxon>
        <taxon>Actinomycetota</taxon>
        <taxon>Actinomycetes</taxon>
        <taxon>Micrococcales</taxon>
        <taxon>Dermabacteraceae</taxon>
        <taxon>Brachybacterium</taxon>
    </lineage>
</organism>
<dbReference type="AlphaFoldDB" id="A0A345YSM7"/>
<keyword evidence="2" id="KW-1133">Transmembrane helix</keyword>
<keyword evidence="5" id="KW-1185">Reference proteome</keyword>
<evidence type="ECO:0000313" key="3">
    <source>
        <dbReference type="EMBL" id="AXK46929.1"/>
    </source>
</evidence>
<keyword evidence="2" id="KW-0472">Membrane</keyword>
<protein>
    <recommendedName>
        <fullName evidence="7">DUF3040 domain-containing protein</fullName>
    </recommendedName>
</protein>
<dbReference type="Proteomes" id="UP000254236">
    <property type="component" value="Chromosome"/>
</dbReference>
<evidence type="ECO:0000256" key="2">
    <source>
        <dbReference type="SAM" id="Phobius"/>
    </source>
</evidence>
<evidence type="ECO:0000313" key="5">
    <source>
        <dbReference type="Proteomes" id="UP000254236"/>
    </source>
</evidence>
<keyword evidence="2" id="KW-0812">Transmembrane</keyword>
<dbReference type="RefSeq" id="WP_115414676.1">
    <property type="nucleotide sequence ID" value="NZ_CP031356.1"/>
</dbReference>
<evidence type="ECO:0000313" key="4">
    <source>
        <dbReference type="EMBL" id="RRR22644.1"/>
    </source>
</evidence>
<reference evidence="4 6" key="2">
    <citation type="submission" date="2018-08" db="EMBL/GenBank/DDBJ databases">
        <title>Brachybacterium saurashtrense DSM 23186.</title>
        <authorList>
            <person name="Li Y."/>
        </authorList>
    </citation>
    <scope>NUCLEOTIDE SEQUENCE [LARGE SCALE GENOMIC DNA]</scope>
    <source>
        <strain evidence="4 6">DSM 23186</strain>
    </source>
</reference>
<feature type="region of interest" description="Disordered" evidence="1">
    <location>
        <begin position="1"/>
        <end position="27"/>
    </location>
</feature>
<evidence type="ECO:0000256" key="1">
    <source>
        <dbReference type="SAM" id="MobiDB-lite"/>
    </source>
</evidence>